<evidence type="ECO:0000256" key="6">
    <source>
        <dbReference type="ARBA" id="ARBA00023002"/>
    </source>
</evidence>
<evidence type="ECO:0000259" key="12">
    <source>
        <dbReference type="PROSITE" id="PS52019"/>
    </source>
</evidence>
<accession>A0A0U2TVW4</accession>
<dbReference type="SMART" id="SM00827">
    <property type="entry name" value="PKS_AT"/>
    <property type="match status" value="1"/>
</dbReference>
<dbReference type="Gene3D" id="3.30.70.3290">
    <property type="match status" value="1"/>
</dbReference>
<dbReference type="Gene3D" id="3.40.50.150">
    <property type="entry name" value="Vaccinia Virus protein VP39"/>
    <property type="match status" value="1"/>
</dbReference>
<dbReference type="Gene3D" id="3.40.366.10">
    <property type="entry name" value="Malonyl-Coenzyme A Acyl Carrier Protein, domain 2"/>
    <property type="match status" value="1"/>
</dbReference>
<gene>
    <name evidence="13" type="ORF">Fsp2_11</name>
</gene>
<dbReference type="Pfam" id="PF02801">
    <property type="entry name" value="Ketoacyl-synt_C"/>
    <property type="match status" value="1"/>
</dbReference>
<dbReference type="InterPro" id="IPR036736">
    <property type="entry name" value="ACP-like_sf"/>
</dbReference>
<evidence type="ECO:0000256" key="2">
    <source>
        <dbReference type="ARBA" id="ARBA00022450"/>
    </source>
</evidence>
<proteinExistence type="evidence at transcript level"/>
<feature type="active site" description="Proton acceptor; for dehydratase activity" evidence="9">
    <location>
        <position position="1004"/>
    </location>
</feature>
<sequence length="2615" mass="286520">MDDMDTVQPPEPIAIIGLSCNFAGDAIDPDGLWKMVAEGRDAWSQIPTSRFNWEGSYHPDHERSGTMHVRAGYFLKQDVGEFDAAFFNLSAETAASMDPQFRLQLESVYEALENAGQPIKKVAGSDTSVYMGTFNHDYREGMIRDEDDLPRFMITGTGAAMASNRVSHFFDLRGASMTLDTGCSTSLVALHQAVRDLRSGDSGMAVVGSSNLMLNPDMFKALGSIGVLSPDGKSFSFDSRANGYGRGEGVATVIIKRWKDAVAAGDPIRAIIRETWLNQDGKTETITTPSSDAQQELIRKCYSSALLDPLETHYFEAHGTGTPTGDPIELQAVAAVFQAKQQGKEPLRIGSIKANIGHTEPVSGLASLIKVVLALEHGAIPPSINFQKPNSKLDLTAWNIRVPQELEPWPANSDGNRRASINNFGYGGTNAHVIVEMGPRWLIDSGYPVRNGPNGVSRADQILNNISPNPEHNAKLAYGVKESDPPRKKTKVLFLSARDEKGCREMVSNLSEYLKRQRNHQNPDKLLQSIVYTLGQRRSALPWVAAHPITYTHGIDPVIEALESTHFKPKRFKQSPRIGMVFTGQGAQWYAMGRELIIAYPVFKASLEEGDAYLRELGASWSLIEELMRSSDTTRVYDTGVSIPICAALQISLVRLLLSWGIKPAAVTSHSSGEIAAAYAAGVIDYRSAMSIAHHRSVLSADRTLRGSIKGGMVAVGTGPEDAEVYLQQLTGDGKACVACVNSHKSVTIAGDLSAVTQVEQIAKSNGVLANRLNVDIGYHSHQMEPISEHYRKSLNEINHGETLKDFESIIYTSPVTGGQMTDAEEIASRDHWVSSLVQPVKFLDAFTDMALGNFDPSGSSVDVVVEVGPHTALRGPIRQILELPEFTGLRLPYYGCLSRNSDARDTMQTLAANLIAEGWVPDLDPLNFPYGRDADVNVLIDLPSYPWNHQTKHWVEPRFNRSLRERDQQPHNLIGSLVLGTELNSPSWRHILRLSESPWLRDHVVQSNVLYPGAGFVCLALAAAAQMVSFQAIKPTGDSHRVSGYRLRDIDILRALLVQDNSTIEVQTKLRPVDDKDIGLRGWSHFEILSVTSDNRWALHAKGSVKVEYGSDSTPGWTKLDGITPNISSSARRIAPDDMFASFRSVGIEHGPVFQNLKTIFQSRTETQSKTTLVIADIPETLSNDVRKNGIMHPTTLDSIVQAAYTALPKAGYFQESPRVPRRIGSLWVSSSINHNAGHTFDACSRFNNADSQSFEADIRLFDTNPDSAGTQAPVLEIEGLFLQSLGQGTSGRKDKAWERDVCNKLEWGIDVELAGRESFHAIQQQLRYTETQDRLATELRPICLHFIREALEQLSPLEISSSSAHFAKYYKWMQDQVELASGATLNTGGLVPRLRSTAEVERQINLAASNSVVGEMVCRLGPNITHMLRGEISPLELMAQDGLLSRYYSEAPNLKRCFTQISQLLRKVIHKNPRARILEIGAGTGSVTRHALEVLGTSRSGGPLAGLYHYTDVSMGFFEAAQAEFSAWSNILAFDKLDIEQDPAAQGFALGSYDVVIACQVLHATKSISRTMDHVRSLMKPESLLLIETTQDQIDIQFIFGLLPGWWLSEEPKRKTSPSLDIASWDSALKDAEFTGVDIAVNDSEDASTYAFTTILSRVQQIEDLQCLKPEDIVFITCPGATPPHDWITSIVRSLGGIDDSVAVYPLDCPTTTEATYRGKIGVFLGEQSGSILFDLNSTVLSCLKLVVSNCAGLLWVTVGGAVDCENPFSALATGFVRSLRNEYVGRRILTLDLDPATSLWSPTSQRAISQVLLHAFKETDDYDAHAVDFEYAERDGTILIPRYFKDSTRNELISQDVKRQDSEDATSEETFHQDRPLSLQVGIHGLLDTLTFDDNDQALSPSSELPEELLEIEVHAYGLNFRDVMVAMGQLEDKIMGIECAGIIKRVGTRAALHGHAVGDQVFALLRGPFASRVYTEHWNAVAMPEGLTFEEAASMPMVFTTAYVALVDVSHLQRGQSVLIHAAAGGVGQAAIQLAQYLGVEIYATVSSAKKRQLIREKYGIPDHHIFNSRDSSFASRVLDVTGGRGVDMVLNSLAGPLLQESLSLVARFGHFVEIGKRDLEQNSHLEMRPFTRQISFSSIDILQMTAGRGTDVRRVLTEIARLTNRKVIFPVHPLTSYPISDVTRAFRLMQTGAHMGKIVVSTSADEKVPVRHHPKTVTLSADASYLLAGGLGGIGRCLASWLVGIGAKTIILLSRSAGTTDKDRAFIRDLTDMGCKIHCISCDISKGHDLERALDLCRVDGLPPIRGVIQAAMVLKVRVLSPVPASRLGFLFADSLQDSILEQMTIESFKAAVQPKVNGSWNLHSHFQDVDFFIMLSSINGIVGYASQSNYSAGGSYQDALARWRVSHGLPAVSLDLCAVKTVGYVAETTGVAARMQRAGHMLLREDQLLHVMESAILAPFDPQIVVGLNTGPGSHWNRDGESQLGRDARFAALHYRQPQHRRSSDDASTNKSSLAASLAEASSQIDAEALVFQAVAQKLSSIFVIPVDEIKPSEHPSKYGVDSLVAVELRNMISLQAGADISIFGILQSQSLGALAGEIVLRSSHTQVS</sequence>
<dbReference type="Gene3D" id="3.40.50.720">
    <property type="entry name" value="NAD(P)-binding Rossmann-like Domain"/>
    <property type="match status" value="3"/>
</dbReference>
<dbReference type="CDD" id="cd00833">
    <property type="entry name" value="PKS"/>
    <property type="match status" value="1"/>
</dbReference>
<dbReference type="InterPro" id="IPR049551">
    <property type="entry name" value="PKS_DH_C"/>
</dbReference>
<protein>
    <submittedName>
        <fullName evidence="13">Putative polyketide synthase</fullName>
    </submittedName>
</protein>
<dbReference type="GO" id="GO:1901336">
    <property type="term" value="P:lactone biosynthetic process"/>
    <property type="evidence" value="ECO:0007669"/>
    <property type="project" value="UniProtKB-ARBA"/>
</dbReference>
<reference evidence="13" key="1">
    <citation type="submission" date="2015-11" db="EMBL/GenBank/DDBJ databases">
        <title>Insights into natural products biosynthesis from analysis of 490 polyketide synthases from Fusarium.</title>
        <authorList>
            <person name="Brown D.W."/>
            <person name="Proctor R.H."/>
        </authorList>
    </citation>
    <scope>NUCLEOTIDE SEQUENCE</scope>
    <source>
        <strain evidence="13">NRRL 25184</strain>
    </source>
</reference>
<dbReference type="InterPro" id="IPR049552">
    <property type="entry name" value="PKS_DH_N"/>
</dbReference>
<evidence type="ECO:0000259" key="11">
    <source>
        <dbReference type="PROSITE" id="PS52004"/>
    </source>
</evidence>
<dbReference type="InterPro" id="IPR042104">
    <property type="entry name" value="PKS_dehydratase_sf"/>
</dbReference>
<dbReference type="InterPro" id="IPR050091">
    <property type="entry name" value="PKS_NRPS_Biosynth_Enz"/>
</dbReference>
<evidence type="ECO:0000256" key="4">
    <source>
        <dbReference type="ARBA" id="ARBA00022679"/>
    </source>
</evidence>
<dbReference type="SMART" id="SM00829">
    <property type="entry name" value="PKS_ER"/>
    <property type="match status" value="1"/>
</dbReference>
<dbReference type="CDD" id="cd05195">
    <property type="entry name" value="enoyl_red"/>
    <property type="match status" value="1"/>
</dbReference>
<dbReference type="Pfam" id="PF08659">
    <property type="entry name" value="KR"/>
    <property type="match status" value="2"/>
</dbReference>
<name>A0A0U2TVW4_9HYPO</name>
<dbReference type="SUPFAM" id="SSF53901">
    <property type="entry name" value="Thiolase-like"/>
    <property type="match status" value="1"/>
</dbReference>
<dbReference type="InterPro" id="IPR036291">
    <property type="entry name" value="NAD(P)-bd_dom_sf"/>
</dbReference>
<feature type="active site" description="Proton donor; for dehydratase activity" evidence="9">
    <location>
        <position position="1199"/>
    </location>
</feature>
<dbReference type="FunFam" id="3.40.50.720:FF:000209">
    <property type="entry name" value="Polyketide synthase Pks12"/>
    <property type="match status" value="1"/>
</dbReference>
<dbReference type="Pfam" id="PF16197">
    <property type="entry name" value="KAsynt_C_assoc"/>
    <property type="match status" value="1"/>
</dbReference>
<keyword evidence="3" id="KW-0597">Phosphoprotein</keyword>
<dbReference type="Pfam" id="PF00107">
    <property type="entry name" value="ADH_zinc_N"/>
    <property type="match status" value="1"/>
</dbReference>
<dbReference type="SMART" id="SM00826">
    <property type="entry name" value="PKS_DH"/>
    <property type="match status" value="1"/>
</dbReference>
<dbReference type="InterPro" id="IPR020841">
    <property type="entry name" value="PKS_Beta-ketoAc_synthase_dom"/>
</dbReference>
<keyword evidence="6" id="KW-0560">Oxidoreductase</keyword>
<dbReference type="Pfam" id="PF14765">
    <property type="entry name" value="PS-DH"/>
    <property type="match status" value="1"/>
</dbReference>
<dbReference type="SUPFAM" id="SSF53335">
    <property type="entry name" value="S-adenosyl-L-methionine-dependent methyltransferases"/>
    <property type="match status" value="1"/>
</dbReference>
<evidence type="ECO:0000259" key="10">
    <source>
        <dbReference type="PROSITE" id="PS50075"/>
    </source>
</evidence>
<dbReference type="EMBL" id="KU180106">
    <property type="protein sequence ID" value="ALQ32969.1"/>
    <property type="molecule type" value="mRNA"/>
</dbReference>
<dbReference type="Pfam" id="PF00698">
    <property type="entry name" value="Acyl_transf_1"/>
    <property type="match status" value="1"/>
</dbReference>
<feature type="domain" description="Carrier" evidence="10">
    <location>
        <begin position="2532"/>
        <end position="2609"/>
    </location>
</feature>
<dbReference type="SUPFAM" id="SSF52151">
    <property type="entry name" value="FabD/lysophospholipase-like"/>
    <property type="match status" value="1"/>
</dbReference>
<dbReference type="InterPro" id="IPR020807">
    <property type="entry name" value="PKS_DH"/>
</dbReference>
<dbReference type="SUPFAM" id="SSF55048">
    <property type="entry name" value="Probable ACP-binding domain of malonyl-CoA ACP transacylase"/>
    <property type="match status" value="1"/>
</dbReference>
<dbReference type="InterPro" id="IPR014030">
    <property type="entry name" value="Ketoacyl_synth_N"/>
</dbReference>
<dbReference type="PROSITE" id="PS50075">
    <property type="entry name" value="CARRIER"/>
    <property type="match status" value="1"/>
</dbReference>
<dbReference type="Pfam" id="PF08242">
    <property type="entry name" value="Methyltransf_12"/>
    <property type="match status" value="1"/>
</dbReference>
<dbReference type="GO" id="GO:0031177">
    <property type="term" value="F:phosphopantetheine binding"/>
    <property type="evidence" value="ECO:0007669"/>
    <property type="project" value="InterPro"/>
</dbReference>
<keyword evidence="5" id="KW-0521">NADP</keyword>
<dbReference type="SUPFAM" id="SSF47336">
    <property type="entry name" value="ACP-like"/>
    <property type="match status" value="1"/>
</dbReference>
<dbReference type="SMART" id="SM00823">
    <property type="entry name" value="PKS_PP"/>
    <property type="match status" value="1"/>
</dbReference>
<evidence type="ECO:0000256" key="8">
    <source>
        <dbReference type="ARBA" id="ARBA00023315"/>
    </source>
</evidence>
<dbReference type="Gene3D" id="3.90.180.10">
    <property type="entry name" value="Medium-chain alcohol dehydrogenases, catalytic domain"/>
    <property type="match status" value="1"/>
</dbReference>
<dbReference type="Pfam" id="PF08240">
    <property type="entry name" value="ADH_N"/>
    <property type="match status" value="1"/>
</dbReference>
<dbReference type="InterPro" id="IPR011032">
    <property type="entry name" value="GroES-like_sf"/>
</dbReference>
<comment type="pathway">
    <text evidence="1">Secondary metabolite biosynthesis.</text>
</comment>
<dbReference type="Gene3D" id="3.10.129.110">
    <property type="entry name" value="Polyketide synthase dehydratase"/>
    <property type="match status" value="1"/>
</dbReference>
<dbReference type="InterPro" id="IPR014031">
    <property type="entry name" value="Ketoacyl_synth_C"/>
</dbReference>
<evidence type="ECO:0000256" key="3">
    <source>
        <dbReference type="ARBA" id="ARBA00022553"/>
    </source>
</evidence>
<dbReference type="InterPro" id="IPR006162">
    <property type="entry name" value="Ppantetheine_attach_site"/>
</dbReference>
<dbReference type="PANTHER" id="PTHR43775:SF29">
    <property type="entry name" value="ASPERFURANONE POLYKETIDE SYNTHASE AFOG-RELATED"/>
    <property type="match status" value="1"/>
</dbReference>
<dbReference type="PROSITE" id="PS52019">
    <property type="entry name" value="PKS_MFAS_DH"/>
    <property type="match status" value="1"/>
</dbReference>
<dbReference type="PROSITE" id="PS00012">
    <property type="entry name" value="PHOSPHOPANTETHEINE"/>
    <property type="match status" value="1"/>
</dbReference>
<keyword evidence="7" id="KW-0511">Multifunctional enzyme</keyword>
<dbReference type="InterPro" id="IPR013968">
    <property type="entry name" value="PKS_KR"/>
</dbReference>
<dbReference type="InterPro" id="IPR049900">
    <property type="entry name" value="PKS_mFAS_DH"/>
</dbReference>
<dbReference type="InterPro" id="IPR016036">
    <property type="entry name" value="Malonyl_transacylase_ACP-bd"/>
</dbReference>
<dbReference type="Gene3D" id="3.40.47.10">
    <property type="match status" value="1"/>
</dbReference>
<feature type="region of interest" description="C-terminal hotdog fold" evidence="9">
    <location>
        <begin position="1132"/>
        <end position="1293"/>
    </location>
</feature>
<keyword evidence="2" id="KW-0596">Phosphopantetheine</keyword>
<dbReference type="GO" id="GO:0016491">
    <property type="term" value="F:oxidoreductase activity"/>
    <property type="evidence" value="ECO:0007669"/>
    <property type="project" value="UniProtKB-KW"/>
</dbReference>
<dbReference type="InterPro" id="IPR020806">
    <property type="entry name" value="PKS_PP-bd"/>
</dbReference>
<feature type="domain" description="PKS/mFAS DH" evidence="12">
    <location>
        <begin position="972"/>
        <end position="1293"/>
    </location>
</feature>
<dbReference type="Gene3D" id="1.10.1200.10">
    <property type="entry name" value="ACP-like"/>
    <property type="match status" value="1"/>
</dbReference>
<dbReference type="InterPro" id="IPR032821">
    <property type="entry name" value="PKS_assoc"/>
</dbReference>
<evidence type="ECO:0000256" key="7">
    <source>
        <dbReference type="ARBA" id="ARBA00023268"/>
    </source>
</evidence>
<dbReference type="GO" id="GO:0006633">
    <property type="term" value="P:fatty acid biosynthetic process"/>
    <property type="evidence" value="ECO:0007669"/>
    <property type="project" value="TreeGrafter"/>
</dbReference>
<feature type="region of interest" description="N-terminal hotdog fold" evidence="9">
    <location>
        <begin position="972"/>
        <end position="1113"/>
    </location>
</feature>
<dbReference type="InterPro" id="IPR057326">
    <property type="entry name" value="KR_dom"/>
</dbReference>
<dbReference type="SUPFAM" id="SSF50129">
    <property type="entry name" value="GroES-like"/>
    <property type="match status" value="1"/>
</dbReference>
<evidence type="ECO:0000256" key="1">
    <source>
        <dbReference type="ARBA" id="ARBA00005179"/>
    </source>
</evidence>
<dbReference type="InterPro" id="IPR013217">
    <property type="entry name" value="Methyltransf_12"/>
</dbReference>
<dbReference type="Pfam" id="PF23114">
    <property type="entry name" value="NAD-bd_HRPKS_sdrA"/>
    <property type="match status" value="1"/>
</dbReference>
<evidence type="ECO:0000313" key="13">
    <source>
        <dbReference type="EMBL" id="ALQ32969.1"/>
    </source>
</evidence>
<dbReference type="CDD" id="cd02440">
    <property type="entry name" value="AdoMet_MTases"/>
    <property type="match status" value="1"/>
</dbReference>
<dbReference type="SUPFAM" id="SSF51735">
    <property type="entry name" value="NAD(P)-binding Rossmann-fold domains"/>
    <property type="match status" value="2"/>
</dbReference>
<dbReference type="Pfam" id="PF21089">
    <property type="entry name" value="PKS_DH_N"/>
    <property type="match status" value="1"/>
</dbReference>
<dbReference type="InterPro" id="IPR016035">
    <property type="entry name" value="Acyl_Trfase/lysoPLipase"/>
</dbReference>
<dbReference type="GO" id="GO:0030639">
    <property type="term" value="P:polyketide biosynthetic process"/>
    <property type="evidence" value="ECO:0007669"/>
    <property type="project" value="UniProtKB-ARBA"/>
</dbReference>
<dbReference type="InterPro" id="IPR013149">
    <property type="entry name" value="ADH-like_C"/>
</dbReference>
<dbReference type="SMART" id="SM00825">
    <property type="entry name" value="PKS_KS"/>
    <property type="match status" value="1"/>
</dbReference>
<dbReference type="GO" id="GO:0004312">
    <property type="term" value="F:fatty acid synthase activity"/>
    <property type="evidence" value="ECO:0007669"/>
    <property type="project" value="TreeGrafter"/>
</dbReference>
<feature type="domain" description="Ketosynthase family 3 (KS3)" evidence="11">
    <location>
        <begin position="10"/>
        <end position="437"/>
    </location>
</feature>
<dbReference type="SMART" id="SM00822">
    <property type="entry name" value="PKS_KR"/>
    <property type="match status" value="1"/>
</dbReference>
<dbReference type="InterPro" id="IPR016039">
    <property type="entry name" value="Thiolase-like"/>
</dbReference>
<dbReference type="PROSITE" id="PS52004">
    <property type="entry name" value="KS3_2"/>
    <property type="match status" value="1"/>
</dbReference>
<dbReference type="InterPro" id="IPR001227">
    <property type="entry name" value="Ac_transferase_dom_sf"/>
</dbReference>
<evidence type="ECO:0000256" key="9">
    <source>
        <dbReference type="PROSITE-ProRule" id="PRU01363"/>
    </source>
</evidence>
<dbReference type="Pfam" id="PF23297">
    <property type="entry name" value="ACP_SdgA_C"/>
    <property type="match status" value="1"/>
</dbReference>
<dbReference type="PANTHER" id="PTHR43775">
    <property type="entry name" value="FATTY ACID SYNTHASE"/>
    <property type="match status" value="1"/>
</dbReference>
<dbReference type="Pfam" id="PF00109">
    <property type="entry name" value="ketoacyl-synt"/>
    <property type="match status" value="1"/>
</dbReference>
<dbReference type="InterPro" id="IPR013154">
    <property type="entry name" value="ADH-like_N"/>
</dbReference>
<evidence type="ECO:0000256" key="5">
    <source>
        <dbReference type="ARBA" id="ARBA00022857"/>
    </source>
</evidence>
<dbReference type="InterPro" id="IPR056501">
    <property type="entry name" value="NAD-bd_HRPKS_sdrA"/>
</dbReference>
<dbReference type="InterPro" id="IPR009081">
    <property type="entry name" value="PP-bd_ACP"/>
</dbReference>
<keyword evidence="8" id="KW-0012">Acyltransferase</keyword>
<organism evidence="13">
    <name type="scientific">Fusarium sp. NRRL 25184</name>
    <dbReference type="NCBI Taxonomy" id="70751"/>
    <lineage>
        <taxon>Eukaryota</taxon>
        <taxon>Fungi</taxon>
        <taxon>Dikarya</taxon>
        <taxon>Ascomycota</taxon>
        <taxon>Pezizomycotina</taxon>
        <taxon>Sordariomycetes</taxon>
        <taxon>Hypocreomycetidae</taxon>
        <taxon>Hypocreales</taxon>
        <taxon>Nectriaceae</taxon>
        <taxon>Fusarium</taxon>
    </lineage>
</organism>
<dbReference type="InterPro" id="IPR014043">
    <property type="entry name" value="Acyl_transferase_dom"/>
</dbReference>
<keyword evidence="4" id="KW-0808">Transferase</keyword>
<dbReference type="InterPro" id="IPR020843">
    <property type="entry name" value="ER"/>
</dbReference>
<dbReference type="InterPro" id="IPR029063">
    <property type="entry name" value="SAM-dependent_MTases_sf"/>
</dbReference>